<proteinExistence type="predicted"/>
<name>A0A017RUH2_9CLOT</name>
<evidence type="ECO:0008006" key="3">
    <source>
        <dbReference type="Google" id="ProtNLM"/>
    </source>
</evidence>
<gene>
    <name evidence="1" type="ORF">Q428_08710</name>
</gene>
<comment type="caution">
    <text evidence="1">The sequence shown here is derived from an EMBL/GenBank/DDBJ whole genome shotgun (WGS) entry which is preliminary data.</text>
</comment>
<evidence type="ECO:0000313" key="2">
    <source>
        <dbReference type="Proteomes" id="UP000019681"/>
    </source>
</evidence>
<dbReference type="InterPro" id="IPR010064">
    <property type="entry name" value="HK97-gp10_tail"/>
</dbReference>
<dbReference type="RefSeq" id="WP_035379976.1">
    <property type="nucleotide sequence ID" value="NZ_AZQP01000024.1"/>
</dbReference>
<keyword evidence="2" id="KW-1185">Reference proteome</keyword>
<dbReference type="OrthoDB" id="1850874at2"/>
<dbReference type="STRING" id="1403537.Q428_08710"/>
<dbReference type="AlphaFoldDB" id="A0A017RUH2"/>
<protein>
    <recommendedName>
        <fullName evidence="3">HK97 gp10 family phage protein</fullName>
    </recommendedName>
</protein>
<evidence type="ECO:0000313" key="1">
    <source>
        <dbReference type="EMBL" id="EYE88271.1"/>
    </source>
</evidence>
<dbReference type="Pfam" id="PF04883">
    <property type="entry name" value="HK97-gp10_like"/>
    <property type="match status" value="1"/>
</dbReference>
<sequence>MIKIDTKGLKQLKNNLEEAKAYAEELAKEEVNRITDRHLARVVKNTPAGDSPDSPTLKNTWDRSGVITTADGVSAEVFNPTDYASYFEFGHRQKPGRFVFIELTPGAEKYGQRAREITKGKHAGKWGIFIKLKSPFVKGRFVLTDSEAKANKELEAAAKRISKKIQEALK</sequence>
<dbReference type="Proteomes" id="UP000019681">
    <property type="component" value="Unassembled WGS sequence"/>
</dbReference>
<dbReference type="EMBL" id="AZQP01000024">
    <property type="protein sequence ID" value="EYE88271.1"/>
    <property type="molecule type" value="Genomic_DNA"/>
</dbReference>
<accession>A0A017RUH2</accession>
<organism evidence="1 2">
    <name type="scientific">Fervidicella metallireducens AeB</name>
    <dbReference type="NCBI Taxonomy" id="1403537"/>
    <lineage>
        <taxon>Bacteria</taxon>
        <taxon>Bacillati</taxon>
        <taxon>Bacillota</taxon>
        <taxon>Clostridia</taxon>
        <taxon>Eubacteriales</taxon>
        <taxon>Clostridiaceae</taxon>
        <taxon>Fervidicella</taxon>
    </lineage>
</organism>
<reference evidence="1 2" key="1">
    <citation type="journal article" date="2014" name="Genome Announc.">
        <title>Draft Genome Sequence of Fervidicella metallireducens Strain AeBT, an Iron-Reducing Thermoanaerobe from the Great Artesian Basin.</title>
        <authorList>
            <person name="Patel B.K."/>
        </authorList>
    </citation>
    <scope>NUCLEOTIDE SEQUENCE [LARGE SCALE GENOMIC DNA]</scope>
    <source>
        <strain evidence="1 2">AeB</strain>
    </source>
</reference>